<dbReference type="PATRIC" id="fig|1429439.4.peg.6732"/>
<dbReference type="InterPro" id="IPR025132">
    <property type="entry name" value="DUF4058"/>
</dbReference>
<evidence type="ECO:0008006" key="3">
    <source>
        <dbReference type="Google" id="ProtNLM"/>
    </source>
</evidence>
<reference evidence="1 2" key="1">
    <citation type="journal article" date="2014" name="Nature">
        <title>An environmental bacterial taxon with a large and distinct metabolic repertoire.</title>
        <authorList>
            <person name="Wilson M.C."/>
            <person name="Mori T."/>
            <person name="Ruckert C."/>
            <person name="Uria A.R."/>
            <person name="Helf M.J."/>
            <person name="Takada K."/>
            <person name="Gernert C."/>
            <person name="Steffens U.A."/>
            <person name="Heycke N."/>
            <person name="Schmitt S."/>
            <person name="Rinke C."/>
            <person name="Helfrich E.J."/>
            <person name="Brachmann A.O."/>
            <person name="Gurgui C."/>
            <person name="Wakimoto T."/>
            <person name="Kracht M."/>
            <person name="Crusemann M."/>
            <person name="Hentschel U."/>
            <person name="Abe I."/>
            <person name="Matsunaga S."/>
            <person name="Kalinowski J."/>
            <person name="Takeyama H."/>
            <person name="Piel J."/>
        </authorList>
    </citation>
    <scope>NUCLEOTIDE SEQUENCE [LARGE SCALE GENOMIC DNA]</scope>
    <source>
        <strain evidence="2">TSY2</strain>
    </source>
</reference>
<keyword evidence="2" id="KW-1185">Reference proteome</keyword>
<dbReference type="Proteomes" id="UP000019140">
    <property type="component" value="Unassembled WGS sequence"/>
</dbReference>
<feature type="non-terminal residue" evidence="1">
    <location>
        <position position="1"/>
    </location>
</feature>
<accession>W4LRD1</accession>
<dbReference type="EMBL" id="AZHX01001779">
    <property type="protein sequence ID" value="ETW99951.1"/>
    <property type="molecule type" value="Genomic_DNA"/>
</dbReference>
<proteinExistence type="predicted"/>
<protein>
    <recommendedName>
        <fullName evidence="3">DUF4058 domain-containing protein</fullName>
    </recommendedName>
</protein>
<evidence type="ECO:0000313" key="1">
    <source>
        <dbReference type="EMBL" id="ETW99951.1"/>
    </source>
</evidence>
<gene>
    <name evidence="1" type="ORF">ETSY2_39960</name>
</gene>
<sequence>APMTLALPDVRLTHVDIRDVVQNRLVTSIEIISPVNKREPHLSRYRQKRHRIRQADVHLLEIDLLRRGTRVWTYDGMPSHVPYLVVLTRSGAQQMEIWPIRLEDQLPVLPVPLRPPHEDVALDLQASMTALYDEAYYHLSIDYHQEPPPPECSEQEREWMRDVLKGF</sequence>
<name>W4LRD1_9BACT</name>
<comment type="caution">
    <text evidence="1">The sequence shown here is derived from an EMBL/GenBank/DDBJ whole genome shotgun (WGS) entry which is preliminary data.</text>
</comment>
<organism evidence="1 2">
    <name type="scientific">Candidatus Entotheonella gemina</name>
    <dbReference type="NCBI Taxonomy" id="1429439"/>
    <lineage>
        <taxon>Bacteria</taxon>
        <taxon>Pseudomonadati</taxon>
        <taxon>Nitrospinota/Tectimicrobiota group</taxon>
        <taxon>Candidatus Tectimicrobiota</taxon>
        <taxon>Candidatus Entotheonellia</taxon>
        <taxon>Candidatus Entotheonellales</taxon>
        <taxon>Candidatus Entotheonellaceae</taxon>
        <taxon>Candidatus Entotheonella</taxon>
    </lineage>
</organism>
<dbReference type="Pfam" id="PF13267">
    <property type="entry name" value="DUF4058"/>
    <property type="match status" value="1"/>
</dbReference>
<dbReference type="AlphaFoldDB" id="W4LRD1"/>
<dbReference type="HOGENOM" id="CLU_1589828_0_0_7"/>
<evidence type="ECO:0000313" key="2">
    <source>
        <dbReference type="Proteomes" id="UP000019140"/>
    </source>
</evidence>